<dbReference type="AlphaFoldDB" id="A0AB40DIJ3"/>
<dbReference type="InterPro" id="IPR041588">
    <property type="entry name" value="Integrase_H2C2"/>
</dbReference>
<dbReference type="Gene3D" id="1.10.340.70">
    <property type="match status" value="1"/>
</dbReference>
<dbReference type="InterPro" id="IPR040676">
    <property type="entry name" value="DUF5641"/>
</dbReference>
<dbReference type="GeneID" id="136117220"/>
<reference evidence="5" key="1">
    <citation type="submission" date="2025-08" db="UniProtKB">
        <authorList>
            <consortium name="RefSeq"/>
        </authorList>
    </citation>
    <scope>IDENTIFICATION</scope>
</reference>
<evidence type="ECO:0008006" key="6">
    <source>
        <dbReference type="Google" id="ProtNLM"/>
    </source>
</evidence>
<name>A0AB40DIJ3_DROSZ</name>
<evidence type="ECO:0000256" key="1">
    <source>
        <dbReference type="SAM" id="MobiDB-lite"/>
    </source>
</evidence>
<accession>A0AB40DIJ3</accession>
<feature type="region of interest" description="Disordered" evidence="1">
    <location>
        <begin position="25"/>
        <end position="44"/>
    </location>
</feature>
<dbReference type="PANTHER" id="PTHR47331">
    <property type="entry name" value="PHD-TYPE DOMAIN-CONTAINING PROTEIN"/>
    <property type="match status" value="1"/>
</dbReference>
<dbReference type="GO" id="GO:0003676">
    <property type="term" value="F:nucleic acid binding"/>
    <property type="evidence" value="ECO:0007669"/>
    <property type="project" value="InterPro"/>
</dbReference>
<evidence type="ECO:0000313" key="5">
    <source>
        <dbReference type="RefSeq" id="XP_065723386.1"/>
    </source>
</evidence>
<dbReference type="PANTHER" id="PTHR47331:SF1">
    <property type="entry name" value="GAG-LIKE PROTEIN"/>
    <property type="match status" value="1"/>
</dbReference>
<dbReference type="InterPro" id="IPR012337">
    <property type="entry name" value="RNaseH-like_sf"/>
</dbReference>
<dbReference type="Pfam" id="PF18701">
    <property type="entry name" value="DUF5641"/>
    <property type="match status" value="1"/>
</dbReference>
<feature type="domain" description="Integrase zinc-binding" evidence="2">
    <location>
        <begin position="174"/>
        <end position="228"/>
    </location>
</feature>
<organism evidence="4 5">
    <name type="scientific">Drosophila suzukii</name>
    <name type="common">Spotted-wing drosophila fruit fly</name>
    <dbReference type="NCBI Taxonomy" id="28584"/>
    <lineage>
        <taxon>Eukaryota</taxon>
        <taxon>Metazoa</taxon>
        <taxon>Ecdysozoa</taxon>
        <taxon>Arthropoda</taxon>
        <taxon>Hexapoda</taxon>
        <taxon>Insecta</taxon>
        <taxon>Pterygota</taxon>
        <taxon>Neoptera</taxon>
        <taxon>Endopterygota</taxon>
        <taxon>Diptera</taxon>
        <taxon>Brachycera</taxon>
        <taxon>Muscomorpha</taxon>
        <taxon>Ephydroidea</taxon>
        <taxon>Drosophilidae</taxon>
        <taxon>Drosophila</taxon>
        <taxon>Sophophora</taxon>
    </lineage>
</organism>
<dbReference type="InterPro" id="IPR036397">
    <property type="entry name" value="RNaseH_sf"/>
</dbReference>
<dbReference type="Gene3D" id="3.30.420.10">
    <property type="entry name" value="Ribonuclease H-like superfamily/Ribonuclease H"/>
    <property type="match status" value="1"/>
</dbReference>
<proteinExistence type="predicted"/>
<dbReference type="SUPFAM" id="SSF53098">
    <property type="entry name" value="Ribonuclease H-like"/>
    <property type="match status" value="1"/>
</dbReference>
<dbReference type="Proteomes" id="UP001652628">
    <property type="component" value="Unplaced"/>
</dbReference>
<sequence length="519" mass="59879">MWRMMDLSEESRWLNGPAFLRRPAASWPGSAPSDEANADDEEEMPSELVLIGASETFIPIQRFSSYRRLLRTAAWVLRFTRRCRGQRDELENYGLTAAECEDAENLLIRKAQHEAFPDEMRSAENRLEVARRTDIFGLAPYLDGNGVLRAYGRIDAALCIPYSAKRPVILSHRHSLTEMVVRDAHVRIKHQNVDATIAEIRTKFWITKLRRVLQGVISGCSQCRLQRARPMPPIMGSLPEDRLEANVWPFKRTGLDYFGPLLVTVARHHEKRWVALFTCLTTRAIHLELAHDLSTDSCIIVIRNFVCRRGPVYRLRSDNGRNFVGADREAKKFAEVFEPERIQIELSSKGIDWIFNCPANPSEGGFWERMVKEVAPSEHFLEMSADQEAPLTPNDLLKGAACPLDTPGLDGGLVKEGATRKQWRIARMLRERFWKKWILEYMPTLTRREMWCRKEEPIRRGDIVFVCDPAVPWRDWWRGIVEKAFAGVDGEIRRARVRIMDGDRTRWIMRPASKLAVLD</sequence>
<gene>
    <name evidence="5" type="primary">LOC136117220</name>
</gene>
<dbReference type="RefSeq" id="XP_065723386.1">
    <property type="nucleotide sequence ID" value="XM_065867314.1"/>
</dbReference>
<evidence type="ECO:0000259" key="3">
    <source>
        <dbReference type="Pfam" id="PF18701"/>
    </source>
</evidence>
<keyword evidence="4" id="KW-1185">Reference proteome</keyword>
<feature type="domain" description="DUF5641" evidence="3">
    <location>
        <begin position="421"/>
        <end position="517"/>
    </location>
</feature>
<evidence type="ECO:0000313" key="4">
    <source>
        <dbReference type="Proteomes" id="UP001652628"/>
    </source>
</evidence>
<protein>
    <recommendedName>
        <fullName evidence="6">Integrase catalytic domain-containing protein</fullName>
    </recommendedName>
</protein>
<evidence type="ECO:0000259" key="2">
    <source>
        <dbReference type="Pfam" id="PF17921"/>
    </source>
</evidence>
<dbReference type="Pfam" id="PF17921">
    <property type="entry name" value="Integrase_H2C2"/>
    <property type="match status" value="1"/>
</dbReference>